<evidence type="ECO:0000259" key="2">
    <source>
        <dbReference type="PROSITE" id="PS50908"/>
    </source>
</evidence>
<feature type="domain" description="RWD" evidence="2">
    <location>
        <begin position="8"/>
        <end position="121"/>
    </location>
</feature>
<dbReference type="Gene3D" id="3.10.110.10">
    <property type="entry name" value="Ubiquitin Conjugating Enzyme"/>
    <property type="match status" value="1"/>
</dbReference>
<accession>A0A6A6DW82</accession>
<reference evidence="3" key="1">
    <citation type="journal article" date="2020" name="Stud. Mycol.">
        <title>101 Dothideomycetes genomes: a test case for predicting lifestyles and emergence of pathogens.</title>
        <authorList>
            <person name="Haridas S."/>
            <person name="Albert R."/>
            <person name="Binder M."/>
            <person name="Bloem J."/>
            <person name="Labutti K."/>
            <person name="Salamov A."/>
            <person name="Andreopoulos B."/>
            <person name="Baker S."/>
            <person name="Barry K."/>
            <person name="Bills G."/>
            <person name="Bluhm B."/>
            <person name="Cannon C."/>
            <person name="Castanera R."/>
            <person name="Culley D."/>
            <person name="Daum C."/>
            <person name="Ezra D."/>
            <person name="Gonzalez J."/>
            <person name="Henrissat B."/>
            <person name="Kuo A."/>
            <person name="Liang C."/>
            <person name="Lipzen A."/>
            <person name="Lutzoni F."/>
            <person name="Magnuson J."/>
            <person name="Mondo S."/>
            <person name="Nolan M."/>
            <person name="Ohm R."/>
            <person name="Pangilinan J."/>
            <person name="Park H.-J."/>
            <person name="Ramirez L."/>
            <person name="Alfaro M."/>
            <person name="Sun H."/>
            <person name="Tritt A."/>
            <person name="Yoshinaga Y."/>
            <person name="Zwiers L.-H."/>
            <person name="Turgeon B."/>
            <person name="Goodwin S."/>
            <person name="Spatafora J."/>
            <person name="Crous P."/>
            <person name="Grigoriev I."/>
        </authorList>
    </citation>
    <scope>NUCLEOTIDE SEQUENCE</scope>
    <source>
        <strain evidence="3">CBS 207.26</strain>
    </source>
</reference>
<keyword evidence="4" id="KW-1185">Reference proteome</keyword>
<dbReference type="FunFam" id="3.10.110.10:FF:000075">
    <property type="entry name" value="RWD domain-containing protein (Gir2)"/>
    <property type="match status" value="1"/>
</dbReference>
<dbReference type="Proteomes" id="UP000800200">
    <property type="component" value="Unassembled WGS sequence"/>
</dbReference>
<dbReference type="PANTHER" id="PTHR12292">
    <property type="entry name" value="RWD DOMAIN-CONTAINING PROTEIN"/>
    <property type="match status" value="1"/>
</dbReference>
<dbReference type="SMART" id="SM00591">
    <property type="entry name" value="RWD"/>
    <property type="match status" value="1"/>
</dbReference>
<dbReference type="OrthoDB" id="277175at2759"/>
<evidence type="ECO:0000256" key="1">
    <source>
        <dbReference type="SAM" id="MobiDB-lite"/>
    </source>
</evidence>
<organism evidence="3 4">
    <name type="scientific">Zopfia rhizophila CBS 207.26</name>
    <dbReference type="NCBI Taxonomy" id="1314779"/>
    <lineage>
        <taxon>Eukaryota</taxon>
        <taxon>Fungi</taxon>
        <taxon>Dikarya</taxon>
        <taxon>Ascomycota</taxon>
        <taxon>Pezizomycotina</taxon>
        <taxon>Dothideomycetes</taxon>
        <taxon>Dothideomycetes incertae sedis</taxon>
        <taxon>Zopfiaceae</taxon>
        <taxon>Zopfia</taxon>
    </lineage>
</organism>
<dbReference type="EMBL" id="ML994649">
    <property type="protein sequence ID" value="KAF2182240.1"/>
    <property type="molecule type" value="Genomic_DNA"/>
</dbReference>
<dbReference type="AlphaFoldDB" id="A0A6A6DW82"/>
<gene>
    <name evidence="3" type="ORF">K469DRAFT_586829</name>
</gene>
<protein>
    <submittedName>
        <fullName evidence="3">RWD-domain-containing protein</fullName>
    </submittedName>
</protein>
<evidence type="ECO:0000313" key="4">
    <source>
        <dbReference type="Proteomes" id="UP000800200"/>
    </source>
</evidence>
<dbReference type="SUPFAM" id="SSF54495">
    <property type="entry name" value="UBC-like"/>
    <property type="match status" value="1"/>
</dbReference>
<dbReference type="InterPro" id="IPR006575">
    <property type="entry name" value="RWD_dom"/>
</dbReference>
<feature type="compositionally biased region" description="Basic and acidic residues" evidence="1">
    <location>
        <begin position="221"/>
        <end position="230"/>
    </location>
</feature>
<name>A0A6A6DW82_9PEZI</name>
<proteinExistence type="predicted"/>
<dbReference type="Pfam" id="PF05773">
    <property type="entry name" value="RWD"/>
    <property type="match status" value="1"/>
</dbReference>
<dbReference type="PROSITE" id="PS50908">
    <property type="entry name" value="RWD"/>
    <property type="match status" value="1"/>
</dbReference>
<feature type="compositionally biased region" description="Basic and acidic residues" evidence="1">
    <location>
        <begin position="169"/>
        <end position="197"/>
    </location>
</feature>
<sequence>MGIEEQKEEREVLESIFPDEIIDISKTEFRVSIVLDVNNDDGDDSEPPIIILNVQYPENYPDEAPRLDITAPPNALKHTYLDIQEDKARLMSLLTDTIEENLGMAMVFTLVSTLKDGAELLIQERKTAQQALKEIEAQKAEEEENRKFHGTVVTRESFLAWREKFRKEMAEEEQRRQEEKEAEDKKKKIKEEKKLTGRELWQQGLAGKGEEEDEGADGLEGMEKLKIAAS</sequence>
<dbReference type="InterPro" id="IPR040213">
    <property type="entry name" value="GIR2-like"/>
</dbReference>
<evidence type="ECO:0000313" key="3">
    <source>
        <dbReference type="EMBL" id="KAF2182240.1"/>
    </source>
</evidence>
<dbReference type="CDD" id="cd23823">
    <property type="entry name" value="RWD_GCN2"/>
    <property type="match status" value="1"/>
</dbReference>
<dbReference type="InterPro" id="IPR016135">
    <property type="entry name" value="UBQ-conjugating_enzyme/RWD"/>
</dbReference>
<feature type="region of interest" description="Disordered" evidence="1">
    <location>
        <begin position="169"/>
        <end position="230"/>
    </location>
</feature>